<dbReference type="Pfam" id="PF07732">
    <property type="entry name" value="Cu-oxidase_3"/>
    <property type="match status" value="3"/>
</dbReference>
<evidence type="ECO:0000256" key="27">
    <source>
        <dbReference type="PIRSR" id="PIRSR000354-1"/>
    </source>
</evidence>
<dbReference type="Proteomes" id="UP000694569">
    <property type="component" value="Unplaced"/>
</dbReference>
<feature type="chain" id="PRO_5034918970" description="Ceruloplasmin" evidence="29">
    <location>
        <begin position="21"/>
        <end position="1073"/>
    </location>
</feature>
<evidence type="ECO:0000256" key="9">
    <source>
        <dbReference type="ARBA" id="ARBA00022737"/>
    </source>
</evidence>
<dbReference type="InterPro" id="IPR011706">
    <property type="entry name" value="Cu-oxidase_C"/>
</dbReference>
<protein>
    <recommendedName>
        <fullName evidence="22">Ceruloplasmin</fullName>
        <ecNumber evidence="13">1.11.1.27</ecNumber>
        <ecNumber evidence="4">1.11.1.9</ecNumber>
        <ecNumber evidence="5">1.16.3.1</ecNumber>
        <ecNumber evidence="15">1.16.3.4</ecNumber>
    </recommendedName>
    <alternativeName>
        <fullName evidence="26">Cuproxidase ceruloplasmin</fullName>
    </alternativeName>
    <alternativeName>
        <fullName evidence="25">Ferroxidase ceruloplasmin</fullName>
    </alternativeName>
    <alternativeName>
        <fullName evidence="23">Glutathione peroxidase ceruloplasmin</fullName>
    </alternativeName>
    <alternativeName>
        <fullName evidence="24">Glutathione-dependent peroxiredoxin ceruloplasmin</fullName>
    </alternativeName>
</protein>
<dbReference type="Ensembl" id="ENSLLET00000009747.1">
    <property type="protein sequence ID" value="ENSLLEP00000009389.1"/>
    <property type="gene ID" value="ENSLLEG00000005746.1"/>
</dbReference>
<evidence type="ECO:0000256" key="7">
    <source>
        <dbReference type="ARBA" id="ARBA00022723"/>
    </source>
</evidence>
<keyword evidence="6" id="KW-0964">Secreted</keyword>
<evidence type="ECO:0000259" key="30">
    <source>
        <dbReference type="Pfam" id="PF07731"/>
    </source>
</evidence>
<dbReference type="FunFam" id="2.60.40.420:FF:000015">
    <property type="entry name" value="Ceruloplasmin"/>
    <property type="match status" value="1"/>
</dbReference>
<evidence type="ECO:0000256" key="20">
    <source>
        <dbReference type="ARBA" id="ARBA00057991"/>
    </source>
</evidence>
<dbReference type="Pfam" id="PF07731">
    <property type="entry name" value="Cu-oxidase_2"/>
    <property type="match status" value="2"/>
</dbReference>
<sequence>MKLFVICLVFLSEFGLRCIAAKDRIYYIGIQEINWNYAPSDVNIISGNPVTEDEHASTFLLSSTNRIGKVYKKAVYVQYTDDSYTVEIPKPNWLGFLGPIIRTEVGDTITVHLKNFASRPYSLHSHGVQYTKENEGAKYPDKNSQSPNNGAAVNPGDSFTYTWEGVRDQGPTDVDGACVTRVYHSHVDGPMDVYSGLVGPLIVCKPDQMKEAKDNDLDEFILMFSVVDENLSWYLDENIKTFCSDPSSVDKEDEDFQESNKMHSINGYMYGNLPGLSMCNNKHVTWYLFGMGNEVDIHSAYFHGQVLTQQRYRADTVSLFPATMVQGDMVPNNIGKWLLSCQVNDHLEGGMQAIYEVKNCPKPVTQRTRLRKQVNVRNYYIAAEEIIWNYGPTLTNQFSGQKLDDPESESAAFFEQNEVRIGGSYKKAVYMEYTDATFTKRKERTGEEEHMGLLGPTILAQVGDVLKVTFRNKATRPYSIQAHGVSYDKTMEGAAYKTSNDPGEQSASSSASHVSPGDTFTYEWNIPEAFGSTIHDRNCLPWIYFSAVNPVKDTNTGLVGPLLVCKSLVNNKQIGVNHSFFLLPAVFDENQSWLLDENIKLFTSTPDKVNKDDEDFQESNMMHSINGYMYGNQPGLDMCTGNSVRWYLMGIGSEVDMHGIHFSGNTVEDHHSGRRDTTSIFPHISYSLAMEPDNEGLFDVECMTTDHYTGGMKQHYRVKACDQKKRNKGSFLPYNVIYYIAAEEVEWDYSPNRTWEHAMHVHRDESPGEAFLGKNETLIGSKYKKAVYREYTDKTFLTPKERTEEQEHLGLLGPLIKAKTRSQIKIVFHNKASRPYSIYAHGIKPDGNSAKAANPGQTKTYIWNIPERSGPNPRGDADCITWAYYSNVDKVKDIYSGLIGPLVVCKSTRALLTPLTRSKKSFSLLFMINDENQSWYIDENIKTYCSQPDNVNKEDDAFVESNKMHAINGKMYANLHGLTMQVGDHILWHLIGLGNEVDLHTVHFHAHSFKYQRDGQYQSDVFDLFPGTFQTVEMVAKVPGTWLLHCHVADHIHAGMETLYTVEEKNNQRFFKN</sequence>
<dbReference type="SUPFAM" id="SSF49503">
    <property type="entry name" value="Cupredoxins"/>
    <property type="match status" value="6"/>
</dbReference>
<evidence type="ECO:0000256" key="2">
    <source>
        <dbReference type="ARBA" id="ARBA00004613"/>
    </source>
</evidence>
<evidence type="ECO:0000256" key="6">
    <source>
        <dbReference type="ARBA" id="ARBA00022525"/>
    </source>
</evidence>
<dbReference type="InterPro" id="IPR002355">
    <property type="entry name" value="Cu_oxidase_Cu_BS"/>
</dbReference>
<evidence type="ECO:0000259" key="31">
    <source>
        <dbReference type="Pfam" id="PF07732"/>
    </source>
</evidence>
<evidence type="ECO:0000256" key="1">
    <source>
        <dbReference type="ARBA" id="ARBA00001973"/>
    </source>
</evidence>
<feature type="disulfide bond" evidence="27">
    <location>
        <begin position="539"/>
        <end position="565"/>
    </location>
</feature>
<dbReference type="InterPro" id="IPR045087">
    <property type="entry name" value="Cu-oxidase_fam"/>
</dbReference>
<feature type="disulfide bond" evidence="27">
    <location>
        <begin position="639"/>
        <end position="721"/>
    </location>
</feature>
<keyword evidence="9" id="KW-0677">Repeat</keyword>
<reference evidence="32" key="2">
    <citation type="submission" date="2025-09" db="UniProtKB">
        <authorList>
            <consortium name="Ensembl"/>
        </authorList>
    </citation>
    <scope>IDENTIFICATION</scope>
</reference>
<comment type="catalytic activity">
    <reaction evidence="18">
        <text>4 nitric oxide + O2 + 2 H2O = 4 nitrite + 4 H(+)</text>
        <dbReference type="Rhea" id="RHEA:78539"/>
        <dbReference type="ChEBI" id="CHEBI:15377"/>
        <dbReference type="ChEBI" id="CHEBI:15378"/>
        <dbReference type="ChEBI" id="CHEBI:15379"/>
        <dbReference type="ChEBI" id="CHEBI:16301"/>
        <dbReference type="ChEBI" id="CHEBI:16480"/>
    </reaction>
    <physiologicalReaction direction="left-to-right" evidence="18">
        <dbReference type="Rhea" id="RHEA:78540"/>
    </physiologicalReaction>
</comment>
<dbReference type="EC" id="1.11.1.27" evidence="13"/>
<dbReference type="GO" id="GO:0006826">
    <property type="term" value="P:iron ion transport"/>
    <property type="evidence" value="ECO:0007669"/>
    <property type="project" value="TreeGrafter"/>
</dbReference>
<feature type="disulfide bond" evidence="27">
    <location>
        <begin position="279"/>
        <end position="360"/>
    </location>
</feature>
<evidence type="ECO:0000256" key="23">
    <source>
        <dbReference type="ARBA" id="ARBA00077782"/>
    </source>
</evidence>
<dbReference type="InterPro" id="IPR033138">
    <property type="entry name" value="Cu_oxidase_CS"/>
</dbReference>
<evidence type="ECO:0000256" key="13">
    <source>
        <dbReference type="ARBA" id="ARBA00026115"/>
    </source>
</evidence>
<evidence type="ECO:0000256" key="24">
    <source>
        <dbReference type="ARBA" id="ARBA00078105"/>
    </source>
</evidence>
<dbReference type="CDD" id="cd11021">
    <property type="entry name" value="CuRO_2_ceruloplasmin"/>
    <property type="match status" value="1"/>
</dbReference>
<evidence type="ECO:0000256" key="29">
    <source>
        <dbReference type="SAM" id="SignalP"/>
    </source>
</evidence>
<keyword evidence="12" id="KW-0325">Glycoprotein</keyword>
<feature type="domain" description="Plastocyanin-like" evidence="31">
    <location>
        <begin position="96"/>
        <end position="206"/>
    </location>
</feature>
<name>A0A8C5M8E2_9ANUR</name>
<dbReference type="EC" id="1.11.1.9" evidence="4"/>
<evidence type="ECO:0000256" key="26">
    <source>
        <dbReference type="ARBA" id="ARBA00082571"/>
    </source>
</evidence>
<evidence type="ECO:0000256" key="21">
    <source>
        <dbReference type="ARBA" id="ARBA00062165"/>
    </source>
</evidence>
<comment type="catalytic activity">
    <reaction evidence="14">
        <text>2 glutathione + H2O2 = glutathione disulfide + 2 H2O</text>
        <dbReference type="Rhea" id="RHEA:16833"/>
        <dbReference type="ChEBI" id="CHEBI:15377"/>
        <dbReference type="ChEBI" id="CHEBI:16240"/>
        <dbReference type="ChEBI" id="CHEBI:57925"/>
        <dbReference type="ChEBI" id="CHEBI:58297"/>
        <dbReference type="EC" id="1.11.1.9"/>
    </reaction>
    <physiologicalReaction direction="left-to-right" evidence="14">
        <dbReference type="Rhea" id="RHEA:16834"/>
    </physiologicalReaction>
</comment>
<comment type="subcellular location">
    <subcellularLocation>
        <location evidence="2">Secreted</location>
    </subcellularLocation>
</comment>
<feature type="disulfide bond" evidence="27">
    <location>
        <begin position="178"/>
        <end position="204"/>
    </location>
</feature>
<evidence type="ECO:0000256" key="14">
    <source>
        <dbReference type="ARBA" id="ARBA00036108"/>
    </source>
</evidence>
<reference evidence="32" key="1">
    <citation type="submission" date="2025-08" db="UniProtKB">
        <authorList>
            <consortium name="Ensembl"/>
        </authorList>
    </citation>
    <scope>IDENTIFICATION</scope>
</reference>
<feature type="domain" description="Plastocyanin-like" evidence="30">
    <location>
        <begin position="962"/>
        <end position="1064"/>
    </location>
</feature>
<feature type="region of interest" description="Disordered" evidence="28">
    <location>
        <begin position="495"/>
        <end position="516"/>
    </location>
</feature>
<evidence type="ECO:0000313" key="33">
    <source>
        <dbReference type="Proteomes" id="UP000694569"/>
    </source>
</evidence>
<comment type="similarity">
    <text evidence="3">Belongs to the multicopper oxidase family.</text>
</comment>
<dbReference type="GO" id="GO:0004602">
    <property type="term" value="F:glutathione peroxidase activity"/>
    <property type="evidence" value="ECO:0007669"/>
    <property type="project" value="UniProtKB-EC"/>
</dbReference>
<keyword evidence="10" id="KW-0560">Oxidoreductase</keyword>
<evidence type="ECO:0000256" key="16">
    <source>
        <dbReference type="ARBA" id="ARBA00048092"/>
    </source>
</evidence>
<evidence type="ECO:0000256" key="17">
    <source>
        <dbReference type="ARBA" id="ARBA00050220"/>
    </source>
</evidence>
<dbReference type="GO" id="GO:0005507">
    <property type="term" value="F:copper ion binding"/>
    <property type="evidence" value="ECO:0007669"/>
    <property type="project" value="InterPro"/>
</dbReference>
<feature type="domain" description="Plastocyanin-like" evidence="30">
    <location>
        <begin position="308"/>
        <end position="358"/>
    </location>
</feature>
<dbReference type="InterPro" id="IPR011707">
    <property type="entry name" value="Cu-oxidase-like_N"/>
</dbReference>
<dbReference type="EC" id="1.16.3.4" evidence="15"/>
<evidence type="ECO:0000256" key="5">
    <source>
        <dbReference type="ARBA" id="ARBA00013107"/>
    </source>
</evidence>
<evidence type="ECO:0000256" key="12">
    <source>
        <dbReference type="ARBA" id="ARBA00023180"/>
    </source>
</evidence>
<comment type="function">
    <text evidence="20">Multifunctional blue, copper-binding (6-7 atoms per molecule) glycoprotein. It has ferroxidase activity oxidizing Fe(2+) to Fe(3+) without releasing radical oxygen species. It is involved in iron transport across the cell membrane. Copper ions provide a large number of enzymatic activites. Oxidizes highly toxic ferrous ions to the ferric state for further incorporation onto apo-transferrins, catalyzes Cu(+) oxidation and promotes the oxidation of biogenic amines such as norepinephrin and serotonin. Provides Cu(2+) ions for the ascorbate-mediated deaminase degradation of the heparan sulfate chains of GPC1. Has glutathione peroxidase-like activity, can remove both hydrogen peroxide and lipid hydroperoxide in the presence of thiols. Also shows NO-oxidase and NO2 synthase activities that determine endocrine NO homeostasis.</text>
</comment>
<dbReference type="FunFam" id="2.60.40.420:FF:000037">
    <property type="entry name" value="Ceruloplasmin"/>
    <property type="match status" value="1"/>
</dbReference>
<dbReference type="EC" id="1.16.3.1" evidence="5"/>
<keyword evidence="7" id="KW-0479">Metal-binding</keyword>
<comment type="catalytic activity">
    <reaction evidence="16">
        <text>4 Cu(+) + O2 + 4 H(+) = 4 Cu(2+) + 2 H2O</text>
        <dbReference type="Rhea" id="RHEA:30083"/>
        <dbReference type="ChEBI" id="CHEBI:15377"/>
        <dbReference type="ChEBI" id="CHEBI:15378"/>
        <dbReference type="ChEBI" id="CHEBI:15379"/>
        <dbReference type="ChEBI" id="CHEBI:29036"/>
        <dbReference type="ChEBI" id="CHEBI:49552"/>
        <dbReference type="EC" id="1.16.3.4"/>
    </reaction>
    <physiologicalReaction direction="left-to-right" evidence="16">
        <dbReference type="Rhea" id="RHEA:30084"/>
    </physiologicalReaction>
</comment>
<dbReference type="OrthoDB" id="2121828at2759"/>
<dbReference type="GO" id="GO:0005886">
    <property type="term" value="C:plasma membrane"/>
    <property type="evidence" value="ECO:0007669"/>
    <property type="project" value="TreeGrafter"/>
</dbReference>
<organism evidence="32 33">
    <name type="scientific">Leptobrachium leishanense</name>
    <name type="common">Leishan spiny toad</name>
    <dbReference type="NCBI Taxonomy" id="445787"/>
    <lineage>
        <taxon>Eukaryota</taxon>
        <taxon>Metazoa</taxon>
        <taxon>Chordata</taxon>
        <taxon>Craniata</taxon>
        <taxon>Vertebrata</taxon>
        <taxon>Euteleostomi</taxon>
        <taxon>Amphibia</taxon>
        <taxon>Batrachia</taxon>
        <taxon>Anura</taxon>
        <taxon>Pelobatoidea</taxon>
        <taxon>Megophryidae</taxon>
        <taxon>Leptobrachium</taxon>
    </lineage>
</organism>
<accession>A0A8C5M8E2</accession>
<keyword evidence="33" id="KW-1185">Reference proteome</keyword>
<feature type="domain" description="Plastocyanin-like" evidence="31">
    <location>
        <begin position="451"/>
        <end position="532"/>
    </location>
</feature>
<evidence type="ECO:0000256" key="28">
    <source>
        <dbReference type="SAM" id="MobiDB-lite"/>
    </source>
</evidence>
<dbReference type="PROSITE" id="PS00079">
    <property type="entry name" value="MULTICOPPER_OXIDASE1"/>
    <property type="match status" value="2"/>
</dbReference>
<dbReference type="PANTHER" id="PTHR11709">
    <property type="entry name" value="MULTI-COPPER OXIDASE"/>
    <property type="match status" value="1"/>
</dbReference>
<evidence type="ECO:0000256" key="19">
    <source>
        <dbReference type="ARBA" id="ARBA00052510"/>
    </source>
</evidence>
<evidence type="ECO:0000256" key="18">
    <source>
        <dbReference type="ARBA" id="ARBA00050279"/>
    </source>
</evidence>
<dbReference type="PIRSF" id="PIRSF000354">
    <property type="entry name" value="Factors_V_VIII"/>
    <property type="match status" value="1"/>
</dbReference>
<evidence type="ECO:0000256" key="3">
    <source>
        <dbReference type="ARBA" id="ARBA00010609"/>
    </source>
</evidence>
<dbReference type="FunFam" id="2.60.40.420:FF:000028">
    <property type="entry name" value="Ceruloplasmin"/>
    <property type="match status" value="1"/>
</dbReference>
<evidence type="ECO:0000256" key="8">
    <source>
        <dbReference type="ARBA" id="ARBA00022729"/>
    </source>
</evidence>
<evidence type="ECO:0000256" key="25">
    <source>
        <dbReference type="ARBA" id="ARBA00080685"/>
    </source>
</evidence>
<comment type="cofactor">
    <cofactor evidence="1">
        <name>Cu(2+)</name>
        <dbReference type="ChEBI" id="CHEBI:29036"/>
    </cofactor>
</comment>
<comment type="catalytic activity">
    <reaction evidence="19">
        <text>4 Fe(2+) + O2 + 4 H(+) = 4 Fe(3+) + 2 H2O</text>
        <dbReference type="Rhea" id="RHEA:11148"/>
        <dbReference type="ChEBI" id="CHEBI:15377"/>
        <dbReference type="ChEBI" id="CHEBI:15378"/>
        <dbReference type="ChEBI" id="CHEBI:15379"/>
        <dbReference type="ChEBI" id="CHEBI:29033"/>
        <dbReference type="ChEBI" id="CHEBI:29034"/>
        <dbReference type="EC" id="1.16.3.1"/>
    </reaction>
    <physiologicalReaction direction="right-to-left" evidence="19">
        <dbReference type="Rhea" id="RHEA:11150"/>
    </physiologicalReaction>
</comment>
<evidence type="ECO:0000256" key="10">
    <source>
        <dbReference type="ARBA" id="ARBA00023002"/>
    </source>
</evidence>
<dbReference type="GeneTree" id="ENSGT00940000155866"/>
<keyword evidence="11 27" id="KW-1015">Disulfide bond</keyword>
<keyword evidence="8 29" id="KW-0732">Signal</keyword>
<dbReference type="InterPro" id="IPR008972">
    <property type="entry name" value="Cupredoxin"/>
</dbReference>
<evidence type="ECO:0000256" key="11">
    <source>
        <dbReference type="ARBA" id="ARBA00023157"/>
    </source>
</evidence>
<feature type="signal peptide" evidence="29">
    <location>
        <begin position="1"/>
        <end position="20"/>
    </location>
</feature>
<dbReference type="AlphaFoldDB" id="A0A8C5M8E2"/>
<gene>
    <name evidence="32" type="primary">CP</name>
</gene>
<dbReference type="PANTHER" id="PTHR11709:SF226">
    <property type="entry name" value="CERULOPLASMIN"/>
    <property type="match status" value="1"/>
</dbReference>
<evidence type="ECO:0000313" key="32">
    <source>
        <dbReference type="Ensembl" id="ENSLLEP00000009389.1"/>
    </source>
</evidence>
<dbReference type="FunFam" id="2.60.40.420:FF:000033">
    <property type="entry name" value="Ceruloplasmin"/>
    <property type="match status" value="1"/>
</dbReference>
<comment type="subunit">
    <text evidence="21">Found in a complex with MPO and LTF; interacts directly with MPO and LTF, which allows Fe(3+) incorporation into LTF, activation of CP ferroxidase activity and protection of CP antioxidant properties by MPO.</text>
</comment>
<dbReference type="GO" id="GO:0004322">
    <property type="term" value="F:ferroxidase activity"/>
    <property type="evidence" value="ECO:0007669"/>
    <property type="project" value="UniProtKB-EC"/>
</dbReference>
<dbReference type="Gene3D" id="2.60.40.420">
    <property type="entry name" value="Cupredoxins - blue copper proteins"/>
    <property type="match status" value="5"/>
</dbReference>
<comment type="catalytic activity">
    <reaction evidence="17">
        <text>a hydroperoxide + 2 glutathione = an alcohol + glutathione disulfide + H2O</text>
        <dbReference type="Rhea" id="RHEA:62632"/>
        <dbReference type="ChEBI" id="CHEBI:15377"/>
        <dbReference type="ChEBI" id="CHEBI:30879"/>
        <dbReference type="ChEBI" id="CHEBI:35924"/>
        <dbReference type="ChEBI" id="CHEBI:57925"/>
        <dbReference type="ChEBI" id="CHEBI:58297"/>
        <dbReference type="EC" id="1.11.1.27"/>
    </reaction>
    <physiologicalReaction direction="left-to-right" evidence="17">
        <dbReference type="Rhea" id="RHEA:62633"/>
    </physiologicalReaction>
</comment>
<feature type="domain" description="Plastocyanin-like" evidence="31">
    <location>
        <begin position="811"/>
        <end position="904"/>
    </location>
</feature>
<evidence type="ECO:0000256" key="4">
    <source>
        <dbReference type="ARBA" id="ARBA00012310"/>
    </source>
</evidence>
<dbReference type="PROSITE" id="PS00080">
    <property type="entry name" value="MULTICOPPER_OXIDASE2"/>
    <property type="match status" value="1"/>
</dbReference>
<evidence type="ECO:0000256" key="22">
    <source>
        <dbReference type="ARBA" id="ARBA00072777"/>
    </source>
</evidence>
<dbReference type="GO" id="GO:0005615">
    <property type="term" value="C:extracellular space"/>
    <property type="evidence" value="ECO:0007669"/>
    <property type="project" value="UniProtKB-ARBA"/>
</dbReference>
<dbReference type="FunFam" id="2.60.40.420:FF:000009">
    <property type="entry name" value="Ceruloplasmin"/>
    <property type="match status" value="1"/>
</dbReference>
<proteinExistence type="inferred from homology"/>
<dbReference type="InterPro" id="IPR024715">
    <property type="entry name" value="Factor_5/8-like"/>
</dbReference>
<evidence type="ECO:0000256" key="15">
    <source>
        <dbReference type="ARBA" id="ARBA00038978"/>
    </source>
</evidence>